<evidence type="ECO:0000256" key="5">
    <source>
        <dbReference type="ARBA" id="ARBA00023136"/>
    </source>
</evidence>
<reference evidence="8 9" key="1">
    <citation type="submission" date="2016-10" db="EMBL/GenBank/DDBJ databases">
        <authorList>
            <person name="de Groot N.N."/>
        </authorList>
    </citation>
    <scope>NUCLEOTIDE SEQUENCE [LARGE SCALE GENOMIC DNA]</scope>
    <source>
        <strain evidence="8 9">DSM 25927</strain>
    </source>
</reference>
<name>A0A1H9KWC3_9GAMM</name>
<keyword evidence="5 6" id="KW-0472">Membrane</keyword>
<organism evidence="8 9">
    <name type="scientific">Solimonas aquatica</name>
    <dbReference type="NCBI Taxonomy" id="489703"/>
    <lineage>
        <taxon>Bacteria</taxon>
        <taxon>Pseudomonadati</taxon>
        <taxon>Pseudomonadota</taxon>
        <taxon>Gammaproteobacteria</taxon>
        <taxon>Nevskiales</taxon>
        <taxon>Nevskiaceae</taxon>
        <taxon>Solimonas</taxon>
    </lineage>
</organism>
<keyword evidence="2" id="KW-1003">Cell membrane</keyword>
<keyword evidence="3 6" id="KW-0812">Transmembrane</keyword>
<dbReference type="PANTHER" id="PTHR21248">
    <property type="entry name" value="CARDIOLIPIN SYNTHASE"/>
    <property type="match status" value="1"/>
</dbReference>
<comment type="subcellular location">
    <subcellularLocation>
        <location evidence="1">Cell membrane</location>
        <topology evidence="1">Multi-pass membrane protein</topology>
    </subcellularLocation>
</comment>
<proteinExistence type="predicted"/>
<evidence type="ECO:0000313" key="8">
    <source>
        <dbReference type="EMBL" id="SER03368.1"/>
    </source>
</evidence>
<gene>
    <name evidence="8" type="ORF">SAMN04488038_11466</name>
</gene>
<protein>
    <submittedName>
        <fullName evidence="8">Cardiolipin synthase</fullName>
    </submittedName>
</protein>
<keyword evidence="4 6" id="KW-1133">Transmembrane helix</keyword>
<feature type="domain" description="PLD phosphodiesterase" evidence="7">
    <location>
        <begin position="222"/>
        <end position="249"/>
    </location>
</feature>
<dbReference type="Proteomes" id="UP000199233">
    <property type="component" value="Unassembled WGS sequence"/>
</dbReference>
<feature type="transmembrane region" description="Helical" evidence="6">
    <location>
        <begin position="7"/>
        <end position="29"/>
    </location>
</feature>
<feature type="transmembrane region" description="Helical" evidence="6">
    <location>
        <begin position="41"/>
        <end position="62"/>
    </location>
</feature>
<dbReference type="RefSeq" id="WP_093288884.1">
    <property type="nucleotide sequence ID" value="NZ_FOFS01000014.1"/>
</dbReference>
<dbReference type="PROSITE" id="PS50035">
    <property type="entry name" value="PLD"/>
    <property type="match status" value="2"/>
</dbReference>
<sequence length="484" mass="53643">MTQALHWLLHNGQALLFGAWLLVALGVGGHVLMTKRNPAEAWGWIAVGLLFPFAGPALYFVFGMNRLRTLARRFAMQRRSGAIGTAHESDVRNAISGTAALPAPLLEVVRTADVMTHRPLLGGNRVRELYDGEQAYPAMLAAIDGAQRSIWLASYIFDNDAVGRRFADALIAAQHRGVTVCVLIDDVGERYSLRRISGRFKGSGVQLARFNPLRLLPPALHLNLRNHRKLLIIDDRIGYTGGMNLSARHLTGAGSGRHAVRDLHFELQGPLLRQMAEVFAEDWAFATRRRLPLPEAPQPEPTPAIARVITDGPNEDIDQLDLVLQAAIAAAQREILIMTPYFLPTPALIAALQGAALRGVDTRVLLPARNNLIYVDWATRHMLPTLLERGVQVRYQGGVFCHSKLLLIDGVYTQIGSANWDPRSLLLNFELNAEFYDENFAARMTAHFEAAWAQAAGITLEALRTRPLALRMRDAVCWLFSPYL</sequence>
<dbReference type="EMBL" id="FOFS01000014">
    <property type="protein sequence ID" value="SER03368.1"/>
    <property type="molecule type" value="Genomic_DNA"/>
</dbReference>
<dbReference type="STRING" id="489703.SAMN04488038_11466"/>
<evidence type="ECO:0000256" key="2">
    <source>
        <dbReference type="ARBA" id="ARBA00022475"/>
    </source>
</evidence>
<dbReference type="CDD" id="cd09157">
    <property type="entry name" value="PLDc_CLS_unchar2_1"/>
    <property type="match status" value="1"/>
</dbReference>
<dbReference type="Pfam" id="PF13396">
    <property type="entry name" value="PLDc_N"/>
    <property type="match status" value="1"/>
</dbReference>
<dbReference type="OrthoDB" id="9762009at2"/>
<dbReference type="SMART" id="SM00155">
    <property type="entry name" value="PLDc"/>
    <property type="match status" value="2"/>
</dbReference>
<dbReference type="Pfam" id="PF13091">
    <property type="entry name" value="PLDc_2"/>
    <property type="match status" value="2"/>
</dbReference>
<dbReference type="PANTHER" id="PTHR21248:SF22">
    <property type="entry name" value="PHOSPHOLIPASE D"/>
    <property type="match status" value="1"/>
</dbReference>
<accession>A0A1H9KWC3</accession>
<dbReference type="GO" id="GO:0005886">
    <property type="term" value="C:plasma membrane"/>
    <property type="evidence" value="ECO:0007669"/>
    <property type="project" value="UniProtKB-SubCell"/>
</dbReference>
<dbReference type="SUPFAM" id="SSF56024">
    <property type="entry name" value="Phospholipase D/nuclease"/>
    <property type="match status" value="2"/>
</dbReference>
<feature type="domain" description="PLD phosphodiesterase" evidence="7">
    <location>
        <begin position="402"/>
        <end position="424"/>
    </location>
</feature>
<dbReference type="CDD" id="cd09163">
    <property type="entry name" value="PLDc_CLS_unchar2_2"/>
    <property type="match status" value="1"/>
</dbReference>
<keyword evidence="9" id="KW-1185">Reference proteome</keyword>
<dbReference type="InterPro" id="IPR025202">
    <property type="entry name" value="PLD-like_dom"/>
</dbReference>
<evidence type="ECO:0000256" key="4">
    <source>
        <dbReference type="ARBA" id="ARBA00022989"/>
    </source>
</evidence>
<evidence type="ECO:0000313" key="9">
    <source>
        <dbReference type="Proteomes" id="UP000199233"/>
    </source>
</evidence>
<dbReference type="AlphaFoldDB" id="A0A1H9KWC3"/>
<evidence type="ECO:0000256" key="6">
    <source>
        <dbReference type="SAM" id="Phobius"/>
    </source>
</evidence>
<evidence type="ECO:0000259" key="7">
    <source>
        <dbReference type="PROSITE" id="PS50035"/>
    </source>
</evidence>
<dbReference type="InterPro" id="IPR001736">
    <property type="entry name" value="PLipase_D/transphosphatidylase"/>
</dbReference>
<evidence type="ECO:0000256" key="3">
    <source>
        <dbReference type="ARBA" id="ARBA00022692"/>
    </source>
</evidence>
<evidence type="ECO:0000256" key="1">
    <source>
        <dbReference type="ARBA" id="ARBA00004651"/>
    </source>
</evidence>
<dbReference type="GO" id="GO:0008808">
    <property type="term" value="F:cardiolipin synthase activity"/>
    <property type="evidence" value="ECO:0007669"/>
    <property type="project" value="TreeGrafter"/>
</dbReference>
<dbReference type="GO" id="GO:0032049">
    <property type="term" value="P:cardiolipin biosynthetic process"/>
    <property type="evidence" value="ECO:0007669"/>
    <property type="project" value="UniProtKB-ARBA"/>
</dbReference>
<dbReference type="Gene3D" id="3.30.870.10">
    <property type="entry name" value="Endonuclease Chain A"/>
    <property type="match status" value="2"/>
</dbReference>
<dbReference type="InterPro" id="IPR027379">
    <property type="entry name" value="CLS_N"/>
</dbReference>